<keyword evidence="2" id="KW-1185">Reference proteome</keyword>
<evidence type="ECO:0000313" key="1">
    <source>
        <dbReference type="EMBL" id="KAF4611628.1"/>
    </source>
</evidence>
<dbReference type="AlphaFoldDB" id="A0A8H4QIP4"/>
<dbReference type="Proteomes" id="UP000521872">
    <property type="component" value="Unassembled WGS sequence"/>
</dbReference>
<reference evidence="1 2" key="1">
    <citation type="submission" date="2019-12" db="EMBL/GenBank/DDBJ databases">
        <authorList>
            <person name="Floudas D."/>
            <person name="Bentzer J."/>
            <person name="Ahren D."/>
            <person name="Johansson T."/>
            <person name="Persson P."/>
            <person name="Tunlid A."/>
        </authorList>
    </citation>
    <scope>NUCLEOTIDE SEQUENCE [LARGE SCALE GENOMIC DNA]</scope>
    <source>
        <strain evidence="1 2">CBS 102.39</strain>
    </source>
</reference>
<dbReference type="EMBL" id="JAACJL010000057">
    <property type="protein sequence ID" value="KAF4611628.1"/>
    <property type="molecule type" value="Genomic_DNA"/>
</dbReference>
<organism evidence="1 2">
    <name type="scientific">Agrocybe pediades</name>
    <dbReference type="NCBI Taxonomy" id="84607"/>
    <lineage>
        <taxon>Eukaryota</taxon>
        <taxon>Fungi</taxon>
        <taxon>Dikarya</taxon>
        <taxon>Basidiomycota</taxon>
        <taxon>Agaricomycotina</taxon>
        <taxon>Agaricomycetes</taxon>
        <taxon>Agaricomycetidae</taxon>
        <taxon>Agaricales</taxon>
        <taxon>Agaricineae</taxon>
        <taxon>Strophariaceae</taxon>
        <taxon>Agrocybe</taxon>
    </lineage>
</organism>
<sequence length="126" mass="14680">MPNVNPPYEPMVVVNDFVFCAKHGDEYCLACYYDHRFTNNVQIEDKIDDNLKENYSMDERPSFNVYSHGAIRIDPAGESCKCREHDKIDCESCFNWLALVKGQATQAQRDAAWLESKQKWYDKMGQ</sequence>
<protein>
    <submittedName>
        <fullName evidence="1">Uncharacterized protein</fullName>
    </submittedName>
</protein>
<evidence type="ECO:0000313" key="2">
    <source>
        <dbReference type="Proteomes" id="UP000521872"/>
    </source>
</evidence>
<comment type="caution">
    <text evidence="1">The sequence shown here is derived from an EMBL/GenBank/DDBJ whole genome shotgun (WGS) entry which is preliminary data.</text>
</comment>
<gene>
    <name evidence="1" type="ORF">D9613_003987</name>
</gene>
<name>A0A8H4QIP4_9AGAR</name>
<accession>A0A8H4QIP4</accession>
<proteinExistence type="predicted"/>